<sequence length="489" mass="56227">MDHGEEPAWECRDGFEQAEAYYNQPLRARNRELQDENLALKRLLRENGISWLPQDARPVRRRSSTRSGTSGHIPITSLPRLPVEVQLKILSFAVTSPHPIINPLCKVTTTEHLTTQEKAQGNQISIHFLATCKAYHSEGIKLLWTNNDFLFTSPLALKNFTEVPSQFRHQIKSITLRIVARYYDDEERTHRLPASYHPDFKKPWKLRVQMRPKEPTMARRGFRTYAWLQLIDFLEALRPPYQEPSSSLGNKDAAKTTRRSQIEAMKLTVQPRLFPELERIRIDFVDFGEDLLHYPPTQLHDLACHQLGRTLNELVLTGLPGDEAGLRASHELAGMLRDEGLLIDHAPLMASQRHGIRPLPCDEEKCHYSSRVVRAMTDGTHYHDHHDHHDYNAEDFPRAPAEVGEPPEHAAFSCRTMWKRKPIKLDVPAEREWELYDRISGLPWEEIEEEATIFDDMASDGEGMICENCGETHPGAIPPEDLMDTLDDL</sequence>
<evidence type="ECO:0000313" key="2">
    <source>
        <dbReference type="Proteomes" id="UP000070501"/>
    </source>
</evidence>
<protein>
    <recommendedName>
        <fullName evidence="3">F-box domain-containing protein</fullName>
    </recommendedName>
</protein>
<proteinExistence type="predicted"/>
<dbReference type="AlphaFoldDB" id="A0A136IU08"/>
<gene>
    <name evidence="1" type="ORF">Micbo1qcDRAFT_138668</name>
</gene>
<name>A0A136IU08_9PEZI</name>
<dbReference type="Proteomes" id="UP000070501">
    <property type="component" value="Unassembled WGS sequence"/>
</dbReference>
<evidence type="ECO:0000313" key="1">
    <source>
        <dbReference type="EMBL" id="KXJ88279.1"/>
    </source>
</evidence>
<dbReference type="EMBL" id="KQ964259">
    <property type="protein sequence ID" value="KXJ88279.1"/>
    <property type="molecule type" value="Genomic_DNA"/>
</dbReference>
<keyword evidence="2" id="KW-1185">Reference proteome</keyword>
<evidence type="ECO:0008006" key="3">
    <source>
        <dbReference type="Google" id="ProtNLM"/>
    </source>
</evidence>
<dbReference type="InParanoid" id="A0A136IU08"/>
<dbReference type="OrthoDB" id="5279415at2759"/>
<organism evidence="1 2">
    <name type="scientific">Microdochium bolleyi</name>
    <dbReference type="NCBI Taxonomy" id="196109"/>
    <lineage>
        <taxon>Eukaryota</taxon>
        <taxon>Fungi</taxon>
        <taxon>Dikarya</taxon>
        <taxon>Ascomycota</taxon>
        <taxon>Pezizomycotina</taxon>
        <taxon>Sordariomycetes</taxon>
        <taxon>Xylariomycetidae</taxon>
        <taxon>Xylariales</taxon>
        <taxon>Microdochiaceae</taxon>
        <taxon>Microdochium</taxon>
    </lineage>
</organism>
<reference evidence="2" key="1">
    <citation type="submission" date="2016-02" db="EMBL/GenBank/DDBJ databases">
        <title>Draft genome sequence of Microdochium bolleyi, a fungal endophyte of beachgrass.</title>
        <authorList>
            <consortium name="DOE Joint Genome Institute"/>
            <person name="David A.S."/>
            <person name="May G."/>
            <person name="Haridas S."/>
            <person name="Lim J."/>
            <person name="Wang M."/>
            <person name="Labutti K."/>
            <person name="Lipzen A."/>
            <person name="Barry K."/>
            <person name="Grigoriev I.V."/>
        </authorList>
    </citation>
    <scope>NUCLEOTIDE SEQUENCE [LARGE SCALE GENOMIC DNA]</scope>
    <source>
        <strain evidence="2">J235TASD1</strain>
    </source>
</reference>
<accession>A0A136IU08</accession>